<dbReference type="InterPro" id="IPR033985">
    <property type="entry name" value="SusD-like_N"/>
</dbReference>
<dbReference type="STRING" id="238.BBD35_00715"/>
<sequence length="470" mass="51998">MKKIIFIICSVLALSSCSNDFVETEFYQSKEQETITSVEELQAFVYGIYGAMIGMPYYGADYIMYGEIRSDEMFSNRGSGYYNAVAANTMTSANGNAGGTYNNIYVVVAKTNIVINTPDAGIKWSKSTDPAEIQHKVNYLKAQAYALRALAIFDLMRLYGQQYSGGSLGVVMPLQYDPKGVKARSSLAENRTQIESDFTKALQLMQYYADNSLEKYANKTELNTLSVKGLMTRYYLYKNDMGKVRTLVNDIVSSNKYSVVAKDLFITSFSLQNASPNSIFELYIGTPNARPDLGLNAMMNSKGAYKNVVMKTSAIAKYAAGDIRKTGITVVSSGGFMDYKYSDISGIDNVRVCRLEEILLNGAEAELNGGSTSKALDYLNMIARNRGIPDYTSADMQLIKDERIRELTGEGFRMWDLLRWGNNLPFTESNGSPNPAKDWILGTNRVAFPIPQSETNVAGTPVVSNPGYDN</sequence>
<keyword evidence="3" id="KW-0732">Signal</keyword>
<evidence type="ECO:0000259" key="6">
    <source>
        <dbReference type="Pfam" id="PF07980"/>
    </source>
</evidence>
<dbReference type="RefSeq" id="WP_069215720.1">
    <property type="nucleotide sequence ID" value="NZ_CP016378.1"/>
</dbReference>
<evidence type="ECO:0000256" key="3">
    <source>
        <dbReference type="ARBA" id="ARBA00022729"/>
    </source>
</evidence>
<dbReference type="Proteomes" id="UP000188947">
    <property type="component" value="Unassembled WGS sequence"/>
</dbReference>
<dbReference type="AlphaFoldDB" id="A0A1V3TZ61"/>
<comment type="similarity">
    <text evidence="2">Belongs to the SusD family.</text>
</comment>
<comment type="caution">
    <text evidence="8">The sequence shown here is derived from an EMBL/GenBank/DDBJ whole genome shotgun (WGS) entry which is preliminary data.</text>
</comment>
<comment type="subcellular location">
    <subcellularLocation>
        <location evidence="1">Cell outer membrane</location>
    </subcellularLocation>
</comment>
<dbReference type="InterPro" id="IPR012944">
    <property type="entry name" value="SusD_RagB_dom"/>
</dbReference>
<keyword evidence="5" id="KW-0998">Cell outer membrane</keyword>
<dbReference type="Gene3D" id="2.20.20.130">
    <property type="match status" value="1"/>
</dbReference>
<dbReference type="SUPFAM" id="SSF48452">
    <property type="entry name" value="TPR-like"/>
    <property type="match status" value="1"/>
</dbReference>
<keyword evidence="9" id="KW-1185">Reference proteome</keyword>
<dbReference type="EMBL" id="MPOG01000011">
    <property type="protein sequence ID" value="OOH95109.1"/>
    <property type="molecule type" value="Genomic_DNA"/>
</dbReference>
<evidence type="ECO:0000256" key="1">
    <source>
        <dbReference type="ARBA" id="ARBA00004442"/>
    </source>
</evidence>
<gene>
    <name evidence="8" type="ORF">BMF97_09710</name>
</gene>
<protein>
    <submittedName>
        <fullName evidence="8">RagB/SusD family nutrient uptake outer membrane protein</fullName>
    </submittedName>
</protein>
<name>A0A1V3TZ61_ELIME</name>
<dbReference type="Gene3D" id="1.25.40.390">
    <property type="match status" value="1"/>
</dbReference>
<organism evidence="8 9">
    <name type="scientific">Elizabethkingia meningoseptica</name>
    <name type="common">Chryseobacterium meningosepticum</name>
    <dbReference type="NCBI Taxonomy" id="238"/>
    <lineage>
        <taxon>Bacteria</taxon>
        <taxon>Pseudomonadati</taxon>
        <taxon>Bacteroidota</taxon>
        <taxon>Flavobacteriia</taxon>
        <taxon>Flavobacteriales</taxon>
        <taxon>Weeksellaceae</taxon>
        <taxon>Elizabethkingia</taxon>
    </lineage>
</organism>
<dbReference type="OrthoDB" id="630434at2"/>
<dbReference type="Gene3D" id="1.25.40.900">
    <property type="match status" value="1"/>
</dbReference>
<dbReference type="GO" id="GO:0009279">
    <property type="term" value="C:cell outer membrane"/>
    <property type="evidence" value="ECO:0007669"/>
    <property type="project" value="UniProtKB-SubCell"/>
</dbReference>
<evidence type="ECO:0000256" key="4">
    <source>
        <dbReference type="ARBA" id="ARBA00023136"/>
    </source>
</evidence>
<evidence type="ECO:0000259" key="7">
    <source>
        <dbReference type="Pfam" id="PF14322"/>
    </source>
</evidence>
<evidence type="ECO:0000313" key="9">
    <source>
        <dbReference type="Proteomes" id="UP000188947"/>
    </source>
</evidence>
<evidence type="ECO:0000256" key="2">
    <source>
        <dbReference type="ARBA" id="ARBA00006275"/>
    </source>
</evidence>
<proteinExistence type="inferred from homology"/>
<dbReference type="PROSITE" id="PS51257">
    <property type="entry name" value="PROKAR_LIPOPROTEIN"/>
    <property type="match status" value="1"/>
</dbReference>
<keyword evidence="4" id="KW-0472">Membrane</keyword>
<evidence type="ECO:0000313" key="8">
    <source>
        <dbReference type="EMBL" id="OOH95109.1"/>
    </source>
</evidence>
<dbReference type="eggNOG" id="COG1395">
    <property type="taxonomic scope" value="Bacteria"/>
</dbReference>
<dbReference type="InterPro" id="IPR011990">
    <property type="entry name" value="TPR-like_helical_dom_sf"/>
</dbReference>
<dbReference type="SMR" id="A0A1V3TZ61"/>
<reference evidence="8 9" key="1">
    <citation type="submission" date="2016-11" db="EMBL/GenBank/DDBJ databases">
        <title>Genome sequence and comparative genomic analysis of clinical strain Elizabethkingia meningoseptica 61421 PRCM.</title>
        <authorList>
            <person name="Wang M."/>
            <person name="Hu S."/>
            <person name="Cao L."/>
            <person name="Jiang T."/>
            <person name="Zhou Y."/>
            <person name="Ming D."/>
        </authorList>
    </citation>
    <scope>NUCLEOTIDE SEQUENCE [LARGE SCALE GENOMIC DNA]</scope>
    <source>
        <strain evidence="8 9">61421 PRCM</strain>
    </source>
</reference>
<evidence type="ECO:0000256" key="5">
    <source>
        <dbReference type="ARBA" id="ARBA00023237"/>
    </source>
</evidence>
<dbReference type="Pfam" id="PF07980">
    <property type="entry name" value="SusD_RagB"/>
    <property type="match status" value="1"/>
</dbReference>
<feature type="domain" description="RagB/SusD" evidence="6">
    <location>
        <begin position="348"/>
        <end position="468"/>
    </location>
</feature>
<dbReference type="Pfam" id="PF14322">
    <property type="entry name" value="SusD-like_3"/>
    <property type="match status" value="1"/>
</dbReference>
<accession>A0A1V3TZ61</accession>
<feature type="domain" description="SusD-like N-terminal" evidence="7">
    <location>
        <begin position="23"/>
        <end position="207"/>
    </location>
</feature>